<dbReference type="Pfam" id="PF00291">
    <property type="entry name" value="PALP"/>
    <property type="match status" value="1"/>
</dbReference>
<protein>
    <submittedName>
        <fullName evidence="5">Threonine/serine dehydratase</fullName>
    </submittedName>
</protein>
<evidence type="ECO:0000313" key="5">
    <source>
        <dbReference type="EMBL" id="GAA5177339.1"/>
    </source>
</evidence>
<dbReference type="RefSeq" id="WP_345625102.1">
    <property type="nucleotide sequence ID" value="NZ_BAABJQ010000001.1"/>
</dbReference>
<proteinExistence type="predicted"/>
<feature type="domain" description="Tryptophan synthase beta chain-like PALP" evidence="4">
    <location>
        <begin position="58"/>
        <end position="330"/>
    </location>
</feature>
<keyword evidence="2" id="KW-0663">Pyridoxal phosphate</keyword>
<dbReference type="InterPro" id="IPR050147">
    <property type="entry name" value="Ser/Thr_Dehydratase"/>
</dbReference>
<evidence type="ECO:0000313" key="6">
    <source>
        <dbReference type="Proteomes" id="UP001501570"/>
    </source>
</evidence>
<reference evidence="6" key="1">
    <citation type="journal article" date="2019" name="Int. J. Syst. Evol. Microbiol.">
        <title>The Global Catalogue of Microorganisms (GCM) 10K type strain sequencing project: providing services to taxonomists for standard genome sequencing and annotation.</title>
        <authorList>
            <consortium name="The Broad Institute Genomics Platform"/>
            <consortium name="The Broad Institute Genome Sequencing Center for Infectious Disease"/>
            <person name="Wu L."/>
            <person name="Ma J."/>
        </authorList>
    </citation>
    <scope>NUCLEOTIDE SEQUENCE [LARGE SCALE GENOMIC DNA]</scope>
    <source>
        <strain evidence="6">JCM 18304</strain>
    </source>
</reference>
<keyword evidence="6" id="KW-1185">Reference proteome</keyword>
<sequence>MDLISLDDVSRAAEVLAGVAVHTPLLPAPWAARGRPGAPAIGDDAAVGGSASGGSAGAGAPGEFWVKPESLQPIGAFKIRGAYFAIASLPAARRAAGVITHSSGNHAQAVAYAARAFGVPCVVVMPDVAAPMKIAATEALGARVVLVAPPEREPATLKLAAAEGYSIIPPYDHPDVIAGQGTVGLEIVADLPVVDVVLVPVGGGGLASGVATAVKALRPSATVIGVEPELAADAQESLREGRVVTWSTERTYRTVADGLRTPTSELTLAHLAARLDGIITVTEDEILDTVGALARSARLVVEPSGAVSVAAYLYHRAELPAGRTVAVISGGNLDPALLARLLAPAGD</sequence>
<keyword evidence="3" id="KW-0456">Lyase</keyword>
<dbReference type="InterPro" id="IPR036052">
    <property type="entry name" value="TrpB-like_PALP_sf"/>
</dbReference>
<comment type="caution">
    <text evidence="5">The sequence shown here is derived from an EMBL/GenBank/DDBJ whole genome shotgun (WGS) entry which is preliminary data.</text>
</comment>
<evidence type="ECO:0000256" key="2">
    <source>
        <dbReference type="ARBA" id="ARBA00022898"/>
    </source>
</evidence>
<dbReference type="PANTHER" id="PTHR48078">
    <property type="entry name" value="THREONINE DEHYDRATASE, MITOCHONDRIAL-RELATED"/>
    <property type="match status" value="1"/>
</dbReference>
<comment type="cofactor">
    <cofactor evidence="1">
        <name>pyridoxal 5'-phosphate</name>
        <dbReference type="ChEBI" id="CHEBI:597326"/>
    </cofactor>
</comment>
<accession>A0ABP9RGG5</accession>
<name>A0ABP9RGG5_9ACTN</name>
<dbReference type="InterPro" id="IPR001926">
    <property type="entry name" value="TrpB-like_PALP"/>
</dbReference>
<evidence type="ECO:0000256" key="3">
    <source>
        <dbReference type="ARBA" id="ARBA00023239"/>
    </source>
</evidence>
<dbReference type="Proteomes" id="UP001501570">
    <property type="component" value="Unassembled WGS sequence"/>
</dbReference>
<dbReference type="EMBL" id="BAABJQ010000001">
    <property type="protein sequence ID" value="GAA5177339.1"/>
    <property type="molecule type" value="Genomic_DNA"/>
</dbReference>
<evidence type="ECO:0000259" key="4">
    <source>
        <dbReference type="Pfam" id="PF00291"/>
    </source>
</evidence>
<dbReference type="Gene3D" id="3.40.50.1100">
    <property type="match status" value="2"/>
</dbReference>
<evidence type="ECO:0000256" key="1">
    <source>
        <dbReference type="ARBA" id="ARBA00001933"/>
    </source>
</evidence>
<organism evidence="5 6">
    <name type="scientific">Rugosimonospora acidiphila</name>
    <dbReference type="NCBI Taxonomy" id="556531"/>
    <lineage>
        <taxon>Bacteria</taxon>
        <taxon>Bacillati</taxon>
        <taxon>Actinomycetota</taxon>
        <taxon>Actinomycetes</taxon>
        <taxon>Micromonosporales</taxon>
        <taxon>Micromonosporaceae</taxon>
        <taxon>Rugosimonospora</taxon>
    </lineage>
</organism>
<gene>
    <name evidence="5" type="ORF">GCM10023322_01810</name>
</gene>
<dbReference type="PANTHER" id="PTHR48078:SF6">
    <property type="entry name" value="L-THREONINE DEHYDRATASE CATABOLIC TDCB"/>
    <property type="match status" value="1"/>
</dbReference>
<dbReference type="SUPFAM" id="SSF53686">
    <property type="entry name" value="Tryptophan synthase beta subunit-like PLP-dependent enzymes"/>
    <property type="match status" value="1"/>
</dbReference>